<dbReference type="NCBIfam" id="TIGR00044">
    <property type="entry name" value="YggS family pyridoxal phosphate-dependent enzyme"/>
    <property type="match status" value="1"/>
</dbReference>
<feature type="domain" description="Alanine racemase N-terminal" evidence="5">
    <location>
        <begin position="10"/>
        <end position="228"/>
    </location>
</feature>
<dbReference type="InterPro" id="IPR029066">
    <property type="entry name" value="PLP-binding_barrel"/>
</dbReference>
<keyword evidence="1 2" id="KW-0663">Pyridoxal phosphate</keyword>
<accession>A0A6M1RN50</accession>
<dbReference type="FunFam" id="3.20.20.10:FF:000018">
    <property type="entry name" value="Pyridoxal phosphate homeostasis protein"/>
    <property type="match status" value="1"/>
</dbReference>
<dbReference type="CDD" id="cd00635">
    <property type="entry name" value="PLPDE_III_YBL036c_like"/>
    <property type="match status" value="1"/>
</dbReference>
<comment type="function">
    <text evidence="2">Pyridoxal 5'-phosphate (PLP)-binding protein, which is involved in PLP homeostasis.</text>
</comment>
<dbReference type="SUPFAM" id="SSF51419">
    <property type="entry name" value="PLP-binding barrel"/>
    <property type="match status" value="1"/>
</dbReference>
<dbReference type="PANTHER" id="PTHR10146:SF14">
    <property type="entry name" value="PYRIDOXAL PHOSPHATE HOMEOSTASIS PROTEIN"/>
    <property type="match status" value="1"/>
</dbReference>
<evidence type="ECO:0000256" key="1">
    <source>
        <dbReference type="ARBA" id="ARBA00022898"/>
    </source>
</evidence>
<comment type="caution">
    <text evidence="6">The sequence shown here is derived from an EMBL/GenBank/DDBJ whole genome shotgun (WGS) entry which is preliminary data.</text>
</comment>
<dbReference type="EMBL" id="JAAKYA010000032">
    <property type="protein sequence ID" value="NGO38867.1"/>
    <property type="molecule type" value="Genomic_DNA"/>
</dbReference>
<dbReference type="PIRSF" id="PIRSF004848">
    <property type="entry name" value="YBL036c_PLPDEIII"/>
    <property type="match status" value="1"/>
</dbReference>
<evidence type="ECO:0000313" key="7">
    <source>
        <dbReference type="Proteomes" id="UP000477311"/>
    </source>
</evidence>
<dbReference type="GO" id="GO:0030170">
    <property type="term" value="F:pyridoxal phosphate binding"/>
    <property type="evidence" value="ECO:0007669"/>
    <property type="project" value="UniProtKB-UniRule"/>
</dbReference>
<evidence type="ECO:0000256" key="3">
    <source>
        <dbReference type="PIRSR" id="PIRSR004848-1"/>
    </source>
</evidence>
<comment type="cofactor">
    <cofactor evidence="3">
        <name>pyridoxal 5'-phosphate</name>
        <dbReference type="ChEBI" id="CHEBI:597326"/>
    </cofactor>
</comment>
<protein>
    <recommendedName>
        <fullName evidence="2">Pyridoxal phosphate homeostasis protein</fullName>
        <shortName evidence="2">PLP homeostasis protein</shortName>
    </recommendedName>
</protein>
<feature type="modified residue" description="N6-(pyridoxal phosphate)lysine" evidence="2 3">
    <location>
        <position position="39"/>
    </location>
</feature>
<comment type="similarity">
    <text evidence="2 4">Belongs to the pyridoxal phosphate-binding protein YggS/PROSC family.</text>
</comment>
<evidence type="ECO:0000313" key="6">
    <source>
        <dbReference type="EMBL" id="NGO38867.1"/>
    </source>
</evidence>
<evidence type="ECO:0000256" key="2">
    <source>
        <dbReference type="HAMAP-Rule" id="MF_02087"/>
    </source>
</evidence>
<dbReference type="InterPro" id="IPR001608">
    <property type="entry name" value="Ala_racemase_N"/>
</dbReference>
<organism evidence="6 7">
    <name type="scientific">Limisphaera ngatamarikiensis</name>
    <dbReference type="NCBI Taxonomy" id="1324935"/>
    <lineage>
        <taxon>Bacteria</taxon>
        <taxon>Pseudomonadati</taxon>
        <taxon>Verrucomicrobiota</taxon>
        <taxon>Verrucomicrobiia</taxon>
        <taxon>Limisphaerales</taxon>
        <taxon>Limisphaeraceae</taxon>
        <taxon>Limisphaera</taxon>
    </lineage>
</organism>
<reference evidence="6 7" key="1">
    <citation type="submission" date="2020-02" db="EMBL/GenBank/DDBJ databases">
        <title>Draft genome sequence of Limisphaera ngatamarikiensis NGM72.4T, a thermophilic Verrucomicrobia grouped in subdivision 3.</title>
        <authorList>
            <person name="Carere C.R."/>
            <person name="Steen J."/>
            <person name="Hugenholtz P."/>
            <person name="Stott M.B."/>
        </authorList>
    </citation>
    <scope>NUCLEOTIDE SEQUENCE [LARGE SCALE GENOMIC DNA]</scope>
    <source>
        <strain evidence="6 7">NGM72.4</strain>
    </source>
</reference>
<dbReference type="Gene3D" id="3.20.20.10">
    <property type="entry name" value="Alanine racemase"/>
    <property type="match status" value="1"/>
</dbReference>
<gene>
    <name evidence="6" type="ORF">G4L39_05585</name>
</gene>
<dbReference type="InterPro" id="IPR011078">
    <property type="entry name" value="PyrdxlP_homeostasis"/>
</dbReference>
<sequence>MDWAERIGANLAEVERRIRAACDRVGRDPAEVMIVAVTKTHPPAAVEAAVACGLRVFGENRVQEARAKIPLCPGSARWHLIGHLQTNKVREAVGLFEMIQSVDSLKVALEIQRRAEQAGRRMPVLLEVNVAGESSKFGYAPDRLLEELGALNGLSRLEIQGLMTVPPWSPDPERVRPYFRRLRELKLACEERLGVPLPHLSMGMSGDFEVAVEEGATMVRLGTVLFGPRASAVRSGAGDGAEAGD</sequence>
<dbReference type="PANTHER" id="PTHR10146">
    <property type="entry name" value="PROLINE SYNTHETASE CO-TRANSCRIBED BACTERIAL HOMOLOG PROTEIN"/>
    <property type="match status" value="1"/>
</dbReference>
<evidence type="ECO:0000256" key="4">
    <source>
        <dbReference type="RuleBase" id="RU004514"/>
    </source>
</evidence>
<dbReference type="AlphaFoldDB" id="A0A6M1RN50"/>
<dbReference type="Proteomes" id="UP000477311">
    <property type="component" value="Unassembled WGS sequence"/>
</dbReference>
<dbReference type="Pfam" id="PF01168">
    <property type="entry name" value="Ala_racemase_N"/>
    <property type="match status" value="1"/>
</dbReference>
<dbReference type="HAMAP" id="MF_02087">
    <property type="entry name" value="PLP_homeostasis"/>
    <property type="match status" value="1"/>
</dbReference>
<evidence type="ECO:0000259" key="5">
    <source>
        <dbReference type="Pfam" id="PF01168"/>
    </source>
</evidence>
<keyword evidence="7" id="KW-1185">Reference proteome</keyword>
<name>A0A6M1RN50_9BACT</name>
<proteinExistence type="inferred from homology"/>